<sequence length="389" mass="40832">MATTLGDAMFTLGLIVNPFAGLGGPLGMKGSDNLDPAGIKDQDIGRSSARAMRCLERIADKANDKITVFGFAGLMAGQWQGGDNAMLAGLPFCSVGSVDNPYQSTALDTQRAAITLVNKGVDLLLFVGGDGTARDILSAVGTKVPCLGVPAGVKMHSGVYAVSPESAADIVVALIAGGLVALCEQEVRDIDEVAFRAGQVRSAHFGEMLVPSIGGFLQHVKAGGREQEELVLADIADDVVESMSMDTQYLIGPGSTTAAVMLRLGLENTLLGFDAILNNTLIGRDLNALALEKLLDNHQGPVMVIITAIGGQGHILGRGNQQLTPAIIQKIGRENFTVIATKTKISELQGRPLLVDSNDAELDRAWEGYIPVLTGYRDVVMYKVSASGE</sequence>
<accession>A0A5S9NZZ4</accession>
<dbReference type="Pfam" id="PF01513">
    <property type="entry name" value="NAD_kinase"/>
    <property type="match status" value="1"/>
</dbReference>
<protein>
    <recommendedName>
        <fullName evidence="5">ATP-NAD kinase</fullName>
    </recommendedName>
</protein>
<dbReference type="PANTHER" id="PTHR40697:SF2">
    <property type="entry name" value="ATP-NAD KINASE-RELATED"/>
    <property type="match status" value="1"/>
</dbReference>
<dbReference type="Pfam" id="PF20143">
    <property type="entry name" value="NAD_kinase_C"/>
    <property type="match status" value="1"/>
</dbReference>
<evidence type="ECO:0000313" key="3">
    <source>
        <dbReference type="Proteomes" id="UP000435877"/>
    </source>
</evidence>
<dbReference type="PIRSF" id="PIRSF016907">
    <property type="entry name" value="Kin_ATP-NAD"/>
    <property type="match status" value="1"/>
</dbReference>
<dbReference type="PANTHER" id="PTHR40697">
    <property type="entry name" value="ACETOIN CATABOLISM PROTEIN X"/>
    <property type="match status" value="1"/>
</dbReference>
<name>A0A5S9NZZ4_9GAMM</name>
<dbReference type="SUPFAM" id="SSF111331">
    <property type="entry name" value="NAD kinase/diacylglycerol kinase-like"/>
    <property type="match status" value="1"/>
</dbReference>
<dbReference type="RefSeq" id="WP_235035634.1">
    <property type="nucleotide sequence ID" value="NZ_CACSIK010000001.1"/>
</dbReference>
<dbReference type="EMBL" id="CACSIM010000002">
    <property type="protein sequence ID" value="CAA0096315.1"/>
    <property type="molecule type" value="Genomic_DNA"/>
</dbReference>
<organism evidence="2 4">
    <name type="scientific">Zhongshania aliphaticivorans</name>
    <dbReference type="NCBI Taxonomy" id="1470434"/>
    <lineage>
        <taxon>Bacteria</taxon>
        <taxon>Pseudomonadati</taxon>
        <taxon>Pseudomonadota</taxon>
        <taxon>Gammaproteobacteria</taxon>
        <taxon>Cellvibrionales</taxon>
        <taxon>Spongiibacteraceae</taxon>
        <taxon>Zhongshania</taxon>
    </lineage>
</organism>
<dbReference type="GO" id="GO:0051287">
    <property type="term" value="F:NAD binding"/>
    <property type="evidence" value="ECO:0007669"/>
    <property type="project" value="UniProtKB-ARBA"/>
</dbReference>
<dbReference type="Proteomes" id="UP000439591">
    <property type="component" value="Unassembled WGS sequence"/>
</dbReference>
<evidence type="ECO:0008006" key="5">
    <source>
        <dbReference type="Google" id="ProtNLM"/>
    </source>
</evidence>
<evidence type="ECO:0000313" key="1">
    <source>
        <dbReference type="EMBL" id="CAA0089496.1"/>
    </source>
</evidence>
<dbReference type="Proteomes" id="UP000435877">
    <property type="component" value="Unassembled WGS sequence"/>
</dbReference>
<dbReference type="GO" id="GO:0005524">
    <property type="term" value="F:ATP binding"/>
    <property type="evidence" value="ECO:0007669"/>
    <property type="project" value="UniProtKB-ARBA"/>
</dbReference>
<gene>
    <name evidence="1" type="ORF">IHBHHGIJ_01798</name>
    <name evidence="2" type="ORF">KFEGEMFD_01400</name>
</gene>
<dbReference type="InterPro" id="IPR011386">
    <property type="entry name" value="Put_ATP-NAD_kin"/>
</dbReference>
<dbReference type="EMBL" id="CACSIK010000001">
    <property type="protein sequence ID" value="CAA0089496.1"/>
    <property type="molecule type" value="Genomic_DNA"/>
</dbReference>
<reference evidence="3 4" key="1">
    <citation type="submission" date="2019-11" db="EMBL/GenBank/DDBJ databases">
        <authorList>
            <person name="Holert J."/>
        </authorList>
    </citation>
    <scope>NUCLEOTIDE SEQUENCE [LARGE SCALE GENOMIC DNA]</scope>
    <source>
        <strain evidence="2">BC3_2A</strain>
        <strain evidence="1">SB11_1A</strain>
    </source>
</reference>
<dbReference type="AlphaFoldDB" id="A0A5S9NZZ4"/>
<proteinExistence type="predicted"/>
<evidence type="ECO:0000313" key="2">
    <source>
        <dbReference type="EMBL" id="CAA0096315.1"/>
    </source>
</evidence>
<dbReference type="InterPro" id="IPR016064">
    <property type="entry name" value="NAD/diacylglycerol_kinase_sf"/>
</dbReference>
<dbReference type="InterPro" id="IPR002504">
    <property type="entry name" value="NADK"/>
</dbReference>
<evidence type="ECO:0000313" key="4">
    <source>
        <dbReference type="Proteomes" id="UP000439591"/>
    </source>
</evidence>
<dbReference type="GO" id="GO:0003951">
    <property type="term" value="F:NAD+ kinase activity"/>
    <property type="evidence" value="ECO:0007669"/>
    <property type="project" value="InterPro"/>
</dbReference>
<keyword evidence="3" id="KW-1185">Reference proteome</keyword>
<dbReference type="InterPro" id="IPR039065">
    <property type="entry name" value="AcoX-like"/>
</dbReference>
<dbReference type="GO" id="GO:0006741">
    <property type="term" value="P:NADP+ biosynthetic process"/>
    <property type="evidence" value="ECO:0007669"/>
    <property type="project" value="InterPro"/>
</dbReference>